<feature type="transmembrane region" description="Helical" evidence="1">
    <location>
        <begin position="299"/>
        <end position="325"/>
    </location>
</feature>
<dbReference type="EMBL" id="JBGEHV010000001">
    <property type="protein sequence ID" value="MEY8037887.1"/>
    <property type="molecule type" value="Genomic_DNA"/>
</dbReference>
<accession>A0ABV4CCT3</accession>
<feature type="transmembrane region" description="Helical" evidence="1">
    <location>
        <begin position="108"/>
        <end position="126"/>
    </location>
</feature>
<keyword evidence="1" id="KW-1133">Transmembrane helix</keyword>
<evidence type="ECO:0000256" key="1">
    <source>
        <dbReference type="SAM" id="Phobius"/>
    </source>
</evidence>
<comment type="caution">
    <text evidence="2">The sequence shown here is derived from an EMBL/GenBank/DDBJ whole genome shotgun (WGS) entry which is preliminary data.</text>
</comment>
<dbReference type="Proteomes" id="UP001564626">
    <property type="component" value="Unassembled WGS sequence"/>
</dbReference>
<organism evidence="2 3">
    <name type="scientific">Saccharopolyspora cebuensis</name>
    <dbReference type="NCBI Taxonomy" id="418759"/>
    <lineage>
        <taxon>Bacteria</taxon>
        <taxon>Bacillati</taxon>
        <taxon>Actinomycetota</taxon>
        <taxon>Actinomycetes</taxon>
        <taxon>Pseudonocardiales</taxon>
        <taxon>Pseudonocardiaceae</taxon>
        <taxon>Saccharopolyspora</taxon>
    </lineage>
</organism>
<evidence type="ECO:0000313" key="2">
    <source>
        <dbReference type="EMBL" id="MEY8037887.1"/>
    </source>
</evidence>
<feature type="transmembrane region" description="Helical" evidence="1">
    <location>
        <begin position="345"/>
        <end position="364"/>
    </location>
</feature>
<feature type="transmembrane region" description="Helical" evidence="1">
    <location>
        <begin position="67"/>
        <end position="87"/>
    </location>
</feature>
<feature type="transmembrane region" description="Helical" evidence="1">
    <location>
        <begin position="146"/>
        <end position="164"/>
    </location>
</feature>
<proteinExistence type="predicted"/>
<protein>
    <submittedName>
        <fullName evidence="2">Nramp family divalent metal transporter</fullName>
    </submittedName>
</protein>
<name>A0ABV4CCT3_9PSEU</name>
<dbReference type="RefSeq" id="WP_345366055.1">
    <property type="nucleotide sequence ID" value="NZ_BAABII010000016.1"/>
</dbReference>
<feature type="transmembrane region" description="Helical" evidence="1">
    <location>
        <begin position="422"/>
        <end position="444"/>
    </location>
</feature>
<sequence length="486" mass="52620">MPAPADREAPRAGAVAPELPSTFLPAATYRSLPEPRGFRTIFGASIILTATAIGSGEFVLWPYLTSQVGLVLMWTAVLGFFIQYVLNMEIERYTLATGETAVSGFTRIWAPLGVIITVLAVVPSLWPGWATGAATTLTYVVGGGDPVPIAIVGMVAIGSALTLSKLVYRTVEQVELVLVGGIAVFLVVAAFVGTTGADWLAFGASFRHVGTLPPIEEVGGVAALLGAIAFAGAGGGNNLVQSNWVRDKGMGMGAFLPRVVSPFTGKEEAAAATGHMFLDDEDNRRRWKGWWRVANVEQFFTFFVLGCGTLIIMSVLAYATVYGMSLPSGEFDFIRAQGEVFGERFGAWFRTAFWIAGTIALFSTQLGTMDWVSRMAADTLKVSFFRSSTRVTESRIYFAMVWLLIAAGSTILLVGFQEPLVLILISSSAGGVVMFLYSMMLIYTNRRFLPRSIRLGGWRLPMMLFAVAFYGYFSIALLVEQFGKMF</sequence>
<feature type="transmembrane region" description="Helical" evidence="1">
    <location>
        <begin position="221"/>
        <end position="240"/>
    </location>
</feature>
<keyword evidence="3" id="KW-1185">Reference proteome</keyword>
<evidence type="ECO:0000313" key="3">
    <source>
        <dbReference type="Proteomes" id="UP001564626"/>
    </source>
</evidence>
<feature type="transmembrane region" description="Helical" evidence="1">
    <location>
        <begin position="396"/>
        <end position="416"/>
    </location>
</feature>
<gene>
    <name evidence="2" type="ORF">AB8O55_00605</name>
</gene>
<feature type="transmembrane region" description="Helical" evidence="1">
    <location>
        <begin position="456"/>
        <end position="479"/>
    </location>
</feature>
<feature type="transmembrane region" description="Helical" evidence="1">
    <location>
        <begin position="40"/>
        <end position="61"/>
    </location>
</feature>
<keyword evidence="1" id="KW-0472">Membrane</keyword>
<reference evidence="2 3" key="1">
    <citation type="submission" date="2024-08" db="EMBL/GenBank/DDBJ databases">
        <title>Genome mining of Saccharopolyspora cebuensis PGLac3 from Nigerian medicinal plant.</title>
        <authorList>
            <person name="Ezeobiora C.E."/>
            <person name="Igbokwe N.H."/>
            <person name="Amin D.H."/>
            <person name="Mendie U.E."/>
        </authorList>
    </citation>
    <scope>NUCLEOTIDE SEQUENCE [LARGE SCALE GENOMIC DNA]</scope>
    <source>
        <strain evidence="2 3">PGLac3</strain>
    </source>
</reference>
<feature type="transmembrane region" description="Helical" evidence="1">
    <location>
        <begin position="176"/>
        <end position="201"/>
    </location>
</feature>
<dbReference type="NCBIfam" id="NF037982">
    <property type="entry name" value="Nramp_1"/>
    <property type="match status" value="1"/>
</dbReference>
<keyword evidence="1" id="KW-0812">Transmembrane</keyword>